<dbReference type="SUPFAM" id="SSF109732">
    <property type="entry name" value="HBS1-like domain"/>
    <property type="match status" value="1"/>
</dbReference>
<keyword evidence="3" id="KW-0597">Phosphoprotein</keyword>
<evidence type="ECO:0000256" key="6">
    <source>
        <dbReference type="SAM" id="MobiDB-lite"/>
    </source>
</evidence>
<keyword evidence="9" id="KW-1185">Reference proteome</keyword>
<feature type="non-terminal residue" evidence="8">
    <location>
        <position position="364"/>
    </location>
</feature>
<keyword evidence="5" id="KW-0648">Protein biosynthesis</keyword>
<accession>A0A0L7R9L8</accession>
<comment type="subcellular location">
    <subcellularLocation>
        <location evidence="1">Cytoplasm</location>
    </subcellularLocation>
</comment>
<organism evidence="8 9">
    <name type="scientific">Habropoda laboriosa</name>
    <dbReference type="NCBI Taxonomy" id="597456"/>
    <lineage>
        <taxon>Eukaryota</taxon>
        <taxon>Metazoa</taxon>
        <taxon>Ecdysozoa</taxon>
        <taxon>Arthropoda</taxon>
        <taxon>Hexapoda</taxon>
        <taxon>Insecta</taxon>
        <taxon>Pterygota</taxon>
        <taxon>Neoptera</taxon>
        <taxon>Endopterygota</taxon>
        <taxon>Hymenoptera</taxon>
        <taxon>Apocrita</taxon>
        <taxon>Aculeata</taxon>
        <taxon>Apoidea</taxon>
        <taxon>Anthophila</taxon>
        <taxon>Apidae</taxon>
        <taxon>Habropoda</taxon>
    </lineage>
</organism>
<keyword evidence="4" id="KW-0378">Hydrolase</keyword>
<dbReference type="STRING" id="597456.A0A0L7R9L8"/>
<evidence type="ECO:0000256" key="3">
    <source>
        <dbReference type="ARBA" id="ARBA00022553"/>
    </source>
</evidence>
<dbReference type="OrthoDB" id="342024at2759"/>
<evidence type="ECO:0000256" key="1">
    <source>
        <dbReference type="ARBA" id="ARBA00004496"/>
    </source>
</evidence>
<dbReference type="InterPro" id="IPR015033">
    <property type="entry name" value="HBS1-like_N"/>
</dbReference>
<gene>
    <name evidence="8" type="ORF">WH47_11630</name>
</gene>
<name>A0A0L7R9L8_9HYME</name>
<reference evidence="8 9" key="1">
    <citation type="submission" date="2015-07" db="EMBL/GenBank/DDBJ databases">
        <title>The genome of Habropoda laboriosa.</title>
        <authorList>
            <person name="Pan H."/>
            <person name="Kapheim K."/>
        </authorList>
    </citation>
    <scope>NUCLEOTIDE SEQUENCE [LARGE SCALE GENOMIC DNA]</scope>
    <source>
        <strain evidence="8">0110345459</strain>
    </source>
</reference>
<feature type="domain" description="HBS1-like protein N-terminal" evidence="7">
    <location>
        <begin position="68"/>
        <end position="134"/>
    </location>
</feature>
<evidence type="ECO:0000259" key="7">
    <source>
        <dbReference type="Pfam" id="PF08938"/>
    </source>
</evidence>
<evidence type="ECO:0000313" key="8">
    <source>
        <dbReference type="EMBL" id="KOC67451.1"/>
    </source>
</evidence>
<dbReference type="AlphaFoldDB" id="A0A0L7R9L8"/>
<dbReference type="EMBL" id="KQ414627">
    <property type="protein sequence ID" value="KOC67451.1"/>
    <property type="molecule type" value="Genomic_DNA"/>
</dbReference>
<keyword evidence="2" id="KW-0963">Cytoplasm</keyword>
<dbReference type="InterPro" id="IPR037189">
    <property type="entry name" value="HBS1-like_N_sf"/>
</dbReference>
<dbReference type="GO" id="GO:0006412">
    <property type="term" value="P:translation"/>
    <property type="evidence" value="ECO:0007669"/>
    <property type="project" value="UniProtKB-KW"/>
</dbReference>
<proteinExistence type="predicted"/>
<dbReference type="Proteomes" id="UP000053825">
    <property type="component" value="Unassembled WGS sequence"/>
</dbReference>
<dbReference type="Gene3D" id="1.10.8.10">
    <property type="entry name" value="DNA helicase RuvA subunit, C-terminal domain"/>
    <property type="match status" value="1"/>
</dbReference>
<sequence>MSRHRDVRCMNYSEEYEGYDDVYGHSVEDDYCVSPSAEQFLFDRSKQQNIASFITEPDIIEDNEDSEESPISANKEDIALTELERAKLMSCLDSIKNVIGDTVSESEIKKKIIQSNFDAEIALNSILKESSPKNVSGIIENEDTCFAHNLESFKNLSISNSPMSFPSLSGFTTNHVDSIVSNSTKDFFKNNSDTVSFKSLADLTAHHLQKSSTLIDRTNSNGKTFSPNTNFVIPKLSIKNDSCSDLSNIQLGLSTIQKNINLQFDIANDRKKDDSMDSLERSISNLLALSKDCTNSSTKNNSQYVETKENSVLNVSGNRTPSPDPWMIDLSSALKEATSAVSNSCSHTNPKAVEDANNVTPNLN</sequence>
<dbReference type="GO" id="GO:0005737">
    <property type="term" value="C:cytoplasm"/>
    <property type="evidence" value="ECO:0007669"/>
    <property type="project" value="UniProtKB-SubCell"/>
</dbReference>
<dbReference type="Pfam" id="PF08938">
    <property type="entry name" value="HBS1_N"/>
    <property type="match status" value="1"/>
</dbReference>
<evidence type="ECO:0000256" key="2">
    <source>
        <dbReference type="ARBA" id="ARBA00022490"/>
    </source>
</evidence>
<evidence type="ECO:0000313" key="9">
    <source>
        <dbReference type="Proteomes" id="UP000053825"/>
    </source>
</evidence>
<dbReference type="GO" id="GO:0016787">
    <property type="term" value="F:hydrolase activity"/>
    <property type="evidence" value="ECO:0007669"/>
    <property type="project" value="UniProtKB-KW"/>
</dbReference>
<evidence type="ECO:0000256" key="5">
    <source>
        <dbReference type="ARBA" id="ARBA00022917"/>
    </source>
</evidence>
<protein>
    <submittedName>
        <fullName evidence="8">HBS1-like protein</fullName>
    </submittedName>
</protein>
<feature type="region of interest" description="Disordered" evidence="6">
    <location>
        <begin position="342"/>
        <end position="364"/>
    </location>
</feature>
<evidence type="ECO:0000256" key="4">
    <source>
        <dbReference type="ARBA" id="ARBA00022801"/>
    </source>
</evidence>